<organism evidence="4 5">
    <name type="scientific">Lingula anatina</name>
    <name type="common">Brachiopod</name>
    <name type="synonym">Lingula unguis</name>
    <dbReference type="NCBI Taxonomy" id="7574"/>
    <lineage>
        <taxon>Eukaryota</taxon>
        <taxon>Metazoa</taxon>
        <taxon>Spiralia</taxon>
        <taxon>Lophotrochozoa</taxon>
        <taxon>Brachiopoda</taxon>
        <taxon>Linguliformea</taxon>
        <taxon>Lingulata</taxon>
        <taxon>Lingulida</taxon>
        <taxon>Linguloidea</taxon>
        <taxon>Lingulidae</taxon>
        <taxon>Lingula</taxon>
    </lineage>
</organism>
<dbReference type="InterPro" id="IPR011029">
    <property type="entry name" value="DEATH-like_dom_sf"/>
</dbReference>
<evidence type="ECO:0000259" key="3">
    <source>
        <dbReference type="PROSITE" id="PS50209"/>
    </source>
</evidence>
<dbReference type="GeneID" id="106157925"/>
<feature type="compositionally biased region" description="Polar residues" evidence="2">
    <location>
        <begin position="422"/>
        <end position="434"/>
    </location>
</feature>
<dbReference type="GO" id="GO:0042981">
    <property type="term" value="P:regulation of apoptotic process"/>
    <property type="evidence" value="ECO:0007669"/>
    <property type="project" value="InterPro"/>
</dbReference>
<name>A0A1S3HUF6_LINAN</name>
<feature type="compositionally biased region" description="Basic and acidic residues" evidence="2">
    <location>
        <begin position="447"/>
        <end position="457"/>
    </location>
</feature>
<dbReference type="OrthoDB" id="6288552at2759"/>
<dbReference type="RefSeq" id="XP_013389176.1">
    <property type="nucleotide sequence ID" value="XM_013533722.1"/>
</dbReference>
<evidence type="ECO:0000313" key="4">
    <source>
        <dbReference type="Proteomes" id="UP000085678"/>
    </source>
</evidence>
<evidence type="ECO:0000256" key="1">
    <source>
        <dbReference type="SAM" id="Coils"/>
    </source>
</evidence>
<dbReference type="InParanoid" id="A0A1S3HUF6"/>
<dbReference type="PROSITE" id="PS50209">
    <property type="entry name" value="CARD"/>
    <property type="match status" value="1"/>
</dbReference>
<feature type="domain" description="CARD" evidence="3">
    <location>
        <begin position="1"/>
        <end position="108"/>
    </location>
</feature>
<protein>
    <submittedName>
        <fullName evidence="5">Centrosomal protein of 290 kDa isoform X1</fullName>
    </submittedName>
</protein>
<keyword evidence="1" id="KW-0175">Coiled coil</keyword>
<feature type="region of interest" description="Disordered" evidence="2">
    <location>
        <begin position="422"/>
        <end position="508"/>
    </location>
</feature>
<evidence type="ECO:0000256" key="2">
    <source>
        <dbReference type="SAM" id="MobiDB-lite"/>
    </source>
</evidence>
<feature type="coiled-coil region" evidence="1">
    <location>
        <begin position="359"/>
        <end position="421"/>
    </location>
</feature>
<accession>A0A1S3HUF6</accession>
<gene>
    <name evidence="5" type="primary">LOC106157925</name>
</gene>
<dbReference type="Gene3D" id="1.10.287.1490">
    <property type="match status" value="1"/>
</dbReference>
<proteinExistence type="predicted"/>
<feature type="coiled-coil region" evidence="1">
    <location>
        <begin position="192"/>
        <end position="272"/>
    </location>
</feature>
<dbReference type="AlphaFoldDB" id="A0A1S3HUF6"/>
<dbReference type="Gene3D" id="1.10.533.10">
    <property type="entry name" value="Death Domain, Fas"/>
    <property type="match status" value="1"/>
</dbReference>
<dbReference type="KEGG" id="lak:106157925"/>
<sequence>MDPKYKKILDENRVLLARNIIPTKEFYDRLQKQNVLTESMLSNIASKTDKESSPLRRAHLPTNVVNRDAQINSMIDMLLVRVTAAFHKFCDVLQVTGHHLLADHLRNEALSASESKDFPGGETPEPDVFRRFPSLNKALSDVEKQVLDGYIKEREREAALTALWKGQSREKQIALDAKQKQMEESWEHMEVMQKKDVLIHRLEDECQKAQEALQEKTAEYMKLLRNAEEAKEKHKLQLDTQMNFNSANDSTLRRLQERITEMETALNDMDAYMEEKLRKVEPPTEEAPLDIQHLDNKQVREKRVRSFLDHFDRLYLISRKYEDALQERQDVLKLFAIEADSKPFYAHMRNFHDSNSDRLARLFKELEHRETRISEVQDEVAKVQGEKADLEKTIEDLNAQLAERDKQIRDLKKEIQVLRSHSLTGKSAKNTSPRTIEPGYVPSGHRQRADSYEDPHHQPSLTPWGKTPTNNGLIDMHDDHPLTKPPKFLTPLPHGDSSQGSPHGISPRHNRVETLAMKSSTSKGAIMRPSGKPLSPNSANVVNLSIPQHQLLTGGVTRKKRF</sequence>
<reference evidence="5" key="1">
    <citation type="submission" date="2025-08" db="UniProtKB">
        <authorList>
            <consortium name="RefSeq"/>
        </authorList>
    </citation>
    <scope>IDENTIFICATION</scope>
    <source>
        <tissue evidence="5">Gonads</tissue>
    </source>
</reference>
<dbReference type="InterPro" id="IPR001315">
    <property type="entry name" value="CARD"/>
</dbReference>
<dbReference type="Proteomes" id="UP000085678">
    <property type="component" value="Unplaced"/>
</dbReference>
<dbReference type="SUPFAM" id="SSF47986">
    <property type="entry name" value="DEATH domain"/>
    <property type="match status" value="1"/>
</dbReference>
<keyword evidence="4" id="KW-1185">Reference proteome</keyword>
<dbReference type="CDD" id="cd01671">
    <property type="entry name" value="CARD"/>
    <property type="match status" value="1"/>
</dbReference>
<evidence type="ECO:0000313" key="5">
    <source>
        <dbReference type="RefSeq" id="XP_013389176.1"/>
    </source>
</evidence>